<keyword evidence="4" id="KW-0677">Repeat</keyword>
<keyword evidence="8 15" id="KW-0472">Membrane</keyword>
<feature type="domain" description="Cadherin" evidence="17">
    <location>
        <begin position="125"/>
        <end position="237"/>
    </location>
</feature>
<dbReference type="SUPFAM" id="SSF49313">
    <property type="entry name" value="Cadherin-like"/>
    <property type="match status" value="5"/>
</dbReference>
<keyword evidence="6" id="KW-0130">Cell adhesion</keyword>
<feature type="compositionally biased region" description="Basic and acidic residues" evidence="14">
    <location>
        <begin position="941"/>
        <end position="953"/>
    </location>
</feature>
<dbReference type="PANTHER" id="PTHR24027">
    <property type="entry name" value="CADHERIN-23"/>
    <property type="match status" value="1"/>
</dbReference>
<evidence type="ECO:0000256" key="2">
    <source>
        <dbReference type="ARBA" id="ARBA00022692"/>
    </source>
</evidence>
<feature type="domain" description="Cadherin" evidence="17">
    <location>
        <begin position="387"/>
        <end position="502"/>
    </location>
</feature>
<evidence type="ECO:0000256" key="16">
    <source>
        <dbReference type="SAM" id="SignalP"/>
    </source>
</evidence>
<dbReference type="PROSITE" id="PS50268">
    <property type="entry name" value="CADHERIN_2"/>
    <property type="match status" value="5"/>
</dbReference>
<evidence type="ECO:0000256" key="4">
    <source>
        <dbReference type="ARBA" id="ARBA00022737"/>
    </source>
</evidence>
<feature type="domain" description="Cadherin" evidence="17">
    <location>
        <begin position="631"/>
        <end position="725"/>
    </location>
</feature>
<dbReference type="GeneID" id="106468732"/>
<feature type="region of interest" description="Disordered" evidence="14">
    <location>
        <begin position="933"/>
        <end position="953"/>
    </location>
</feature>
<dbReference type="PANTHER" id="PTHR24027:SF413">
    <property type="entry name" value="CADHERIN RELATED FAMILY MEMBER 1"/>
    <property type="match status" value="1"/>
</dbReference>
<gene>
    <name evidence="19" type="primary">LOC106468732</name>
</gene>
<evidence type="ECO:0000256" key="7">
    <source>
        <dbReference type="ARBA" id="ARBA00022989"/>
    </source>
</evidence>
<feature type="compositionally biased region" description="Polar residues" evidence="14">
    <location>
        <begin position="1346"/>
        <end position="1375"/>
    </location>
</feature>
<name>A0ABM1TA95_LIMPO</name>
<evidence type="ECO:0000313" key="19">
    <source>
        <dbReference type="RefSeq" id="XP_022252801.1"/>
    </source>
</evidence>
<feature type="compositionally biased region" description="Polar residues" evidence="14">
    <location>
        <begin position="1004"/>
        <end position="1016"/>
    </location>
</feature>
<evidence type="ECO:0000256" key="14">
    <source>
        <dbReference type="SAM" id="MobiDB-lite"/>
    </source>
</evidence>
<evidence type="ECO:0000259" key="17">
    <source>
        <dbReference type="PROSITE" id="PS50268"/>
    </source>
</evidence>
<dbReference type="Proteomes" id="UP000694941">
    <property type="component" value="Unplaced"/>
</dbReference>
<feature type="compositionally biased region" description="Polar residues" evidence="14">
    <location>
        <begin position="1320"/>
        <end position="1335"/>
    </location>
</feature>
<feature type="compositionally biased region" description="Polar residues" evidence="14">
    <location>
        <begin position="1023"/>
        <end position="1035"/>
    </location>
</feature>
<evidence type="ECO:0000256" key="1">
    <source>
        <dbReference type="ARBA" id="ARBA00004167"/>
    </source>
</evidence>
<dbReference type="SMART" id="SM00112">
    <property type="entry name" value="CA"/>
    <property type="match status" value="5"/>
</dbReference>
<organism evidence="18 19">
    <name type="scientific">Limulus polyphemus</name>
    <name type="common">Atlantic horseshoe crab</name>
    <dbReference type="NCBI Taxonomy" id="6850"/>
    <lineage>
        <taxon>Eukaryota</taxon>
        <taxon>Metazoa</taxon>
        <taxon>Ecdysozoa</taxon>
        <taxon>Arthropoda</taxon>
        <taxon>Chelicerata</taxon>
        <taxon>Merostomata</taxon>
        <taxon>Xiphosura</taxon>
        <taxon>Limulidae</taxon>
        <taxon>Limulus</taxon>
    </lineage>
</organism>
<sequence length="1411" mass="159127">MKIFSCLCLLYLAISLTATPPNIEVTYNMRNLKLSRDTKPGTSIYRLRGFDADGDELKFNVRGTNAGELLEVRSVSPTEANVILKSQPVRTQYEYTIFVSDGKETSLFPSTIVFTEATRVPSPFLEYEPIISLSENTPLNQVISYVVAKEKENSNLPVSFEIQGSDKFTIKYVFGPRGSSKAELKIVGGLDFEEADYIKLKILALNAWTNVTLDTRNIATVDVVILVQDIQDSPPVFQQLPSVVTISDTIKSGATLVDIRAEDGDTANKNNITYSIDTDSTLGSFFSINSTNGTITLLKSVEELRREYGCCSPLLLGVKATEVSSSNPSAETTVKVSFLLEKTDTSIPYHSTSNAANSDSSNTINQQTNNIPSQSTINNPNRAPRFTSESYVGTIQENSPSQTAVRWEGAVIPRVIDDDKGDDAMFKLFLEGESGTFQIVPSSGSGVLDFELLVRIPANLDYENRETKYIDMTVVARSSETLSARAKIRVNILDSNDNIPQFSKETYEATIQENAAPGTFVTRVYATDVDTGDYGKIRYTAINGPIAELMNLDPDTGEVTLTSSQGLDRENVPQYTLTIEARDDLGRGNRNVTHLVIRLLDINDNKPVFEQPRYDAILNTDLSGFDRKIFIKAEDPDAAGTTNKLTYRILNGPYSDRFRINQATGELTITKPLISGSQSSATPVVLRVQADDGGSPPQQTTVEVQIHTQDYLNRTIQFIISRPVNDVRANKDNVERSLSKLTGSRVNIYDLEPLEGQREKTVAEAWVVFPQNSTVNTEEVQSAVSNINGREYSQKEETKERMIKKKDYDIVLWLLVALVILILLILLILLICCCCCRCCGCFRFCICCRCSECSRECECCLTEDEKSHSRIHPSERAVIIQETGSMDESNEKKREDGVLQKKGWKDYNTDNQKVERENTNNKEYNHRITSGSHHRITHYSDGSENKRHSGNEENMTRTKEIIYIRDNKKDSGVPVYPRRIEEERAYREVEVYPNTRPVIKHNSSYYSDSFHQNGNVRSRHDSYSSSGRDNGSQQLNFSRYHKTGNVHPNTRSVSSRQSLYSGNMVLSDNQTRNIQKDQQEKIKTVDYEEYWEKRYGKNKEGESRHFQNMQPNHSVNDIRNPEYVSDSRREQHDHFYNKNQNAPISIEMDDRNDGRISQTNIPGNQNNETIIRERIIIREIKENDDPEKSNVLQHEVSAIDPSESQKLSIKQSDDDRINTETKRGSLDDENGGITNKNVTGQLQSSYHQPSEEGFRDDQSHQQDGQTHTVYKTRVITKTYVTDRESPEDNSFSPKYQTVESHNNTKTNPEISSSNHASSSVTHTQGSTEEANNSVNPEDRKTKENISSDNPENYSKSIPSLPYNTENGVNSASSVKSDVQIIDKPLKVKKVPRYMEWYNKEKEEKAENNSSN</sequence>
<dbReference type="RefSeq" id="XP_022252801.1">
    <property type="nucleotide sequence ID" value="XM_022397093.1"/>
</dbReference>
<evidence type="ECO:0000256" key="8">
    <source>
        <dbReference type="ARBA" id="ARBA00023136"/>
    </source>
</evidence>
<feature type="signal peptide" evidence="16">
    <location>
        <begin position="1"/>
        <end position="18"/>
    </location>
</feature>
<feature type="transmembrane region" description="Helical" evidence="15">
    <location>
        <begin position="810"/>
        <end position="831"/>
    </location>
</feature>
<dbReference type="InterPro" id="IPR039808">
    <property type="entry name" value="Cadherin"/>
</dbReference>
<keyword evidence="5 13" id="KW-0106">Calcium</keyword>
<evidence type="ECO:0000256" key="15">
    <source>
        <dbReference type="SAM" id="Phobius"/>
    </source>
</evidence>
<evidence type="ECO:0000256" key="13">
    <source>
        <dbReference type="PROSITE-ProRule" id="PRU00043"/>
    </source>
</evidence>
<keyword evidence="2 15" id="KW-0812">Transmembrane</keyword>
<evidence type="ECO:0000256" key="11">
    <source>
        <dbReference type="ARBA" id="ARBA00044253"/>
    </source>
</evidence>
<evidence type="ECO:0000256" key="6">
    <source>
        <dbReference type="ARBA" id="ARBA00022889"/>
    </source>
</evidence>
<feature type="compositionally biased region" description="Basic and acidic residues" evidence="14">
    <location>
        <begin position="1211"/>
        <end position="1226"/>
    </location>
</feature>
<dbReference type="PROSITE" id="PS00232">
    <property type="entry name" value="CADHERIN_1"/>
    <property type="match status" value="2"/>
</dbReference>
<dbReference type="Gene3D" id="2.60.40.60">
    <property type="entry name" value="Cadherins"/>
    <property type="match status" value="5"/>
</dbReference>
<dbReference type="CDD" id="cd11304">
    <property type="entry name" value="Cadherin_repeat"/>
    <property type="match status" value="5"/>
</dbReference>
<dbReference type="PRINTS" id="PR00205">
    <property type="entry name" value="CADHERIN"/>
</dbReference>
<evidence type="ECO:0000256" key="10">
    <source>
        <dbReference type="ARBA" id="ARBA00044073"/>
    </source>
</evidence>
<keyword evidence="9" id="KW-0675">Receptor</keyword>
<dbReference type="InterPro" id="IPR020894">
    <property type="entry name" value="Cadherin_CS"/>
</dbReference>
<feature type="compositionally biased region" description="Polar residues" evidence="14">
    <location>
        <begin position="1288"/>
        <end position="1310"/>
    </location>
</feature>
<feature type="domain" description="Cadherin" evidence="17">
    <location>
        <begin position="503"/>
        <end position="609"/>
    </location>
</feature>
<keyword evidence="3 16" id="KW-0732">Signal</keyword>
<evidence type="ECO:0000256" key="9">
    <source>
        <dbReference type="ARBA" id="ARBA00023170"/>
    </source>
</evidence>
<protein>
    <recommendedName>
        <fullName evidence="10">Cadherin-related family member 1</fullName>
    </recommendedName>
    <alternativeName>
        <fullName evidence="11">Photoreceptor cadherin</fullName>
    </alternativeName>
    <alternativeName>
        <fullName evidence="12">Protocadherin-21</fullName>
    </alternativeName>
</protein>
<keyword evidence="7 15" id="KW-1133">Transmembrane helix</keyword>
<keyword evidence="18" id="KW-1185">Reference proteome</keyword>
<proteinExistence type="predicted"/>
<reference evidence="19" key="1">
    <citation type="submission" date="2025-08" db="UniProtKB">
        <authorList>
            <consortium name="RefSeq"/>
        </authorList>
    </citation>
    <scope>IDENTIFICATION</scope>
    <source>
        <tissue evidence="19">Muscle</tissue>
    </source>
</reference>
<comment type="subcellular location">
    <subcellularLocation>
        <location evidence="1">Membrane</location>
        <topology evidence="1">Single-pass membrane protein</topology>
    </subcellularLocation>
</comment>
<dbReference type="Pfam" id="PF00028">
    <property type="entry name" value="Cadherin"/>
    <property type="match status" value="2"/>
</dbReference>
<evidence type="ECO:0000256" key="3">
    <source>
        <dbReference type="ARBA" id="ARBA00022729"/>
    </source>
</evidence>
<evidence type="ECO:0000256" key="12">
    <source>
        <dbReference type="ARBA" id="ARBA00044335"/>
    </source>
</evidence>
<feature type="compositionally biased region" description="Basic and acidic residues" evidence="14">
    <location>
        <begin position="1249"/>
        <end position="1260"/>
    </location>
</feature>
<feature type="region of interest" description="Disordered" evidence="14">
    <location>
        <begin position="1195"/>
        <end position="1375"/>
    </location>
</feature>
<feature type="domain" description="Cadherin" evidence="17">
    <location>
        <begin position="238"/>
        <end position="350"/>
    </location>
</feature>
<feature type="compositionally biased region" description="Polar residues" evidence="14">
    <location>
        <begin position="1232"/>
        <end position="1248"/>
    </location>
</feature>
<feature type="chain" id="PRO_5046809969" description="Cadherin-related family member 1" evidence="16">
    <location>
        <begin position="19"/>
        <end position="1411"/>
    </location>
</feature>
<dbReference type="InterPro" id="IPR015919">
    <property type="entry name" value="Cadherin-like_sf"/>
</dbReference>
<evidence type="ECO:0000256" key="5">
    <source>
        <dbReference type="ARBA" id="ARBA00022837"/>
    </source>
</evidence>
<dbReference type="InterPro" id="IPR002126">
    <property type="entry name" value="Cadherin-like_dom"/>
</dbReference>
<feature type="region of interest" description="Disordered" evidence="14">
    <location>
        <begin position="1004"/>
        <end position="1035"/>
    </location>
</feature>
<feature type="compositionally biased region" description="Basic and acidic residues" evidence="14">
    <location>
        <begin position="1336"/>
        <end position="1345"/>
    </location>
</feature>
<accession>A0ABM1TA95</accession>
<evidence type="ECO:0000313" key="18">
    <source>
        <dbReference type="Proteomes" id="UP000694941"/>
    </source>
</evidence>